<dbReference type="InterPro" id="IPR000835">
    <property type="entry name" value="HTH_MarR-typ"/>
</dbReference>
<dbReference type="EMBL" id="AP014946">
    <property type="protein sequence ID" value="BAT60840.1"/>
    <property type="molecule type" value="Genomic_DNA"/>
</dbReference>
<dbReference type="GO" id="GO:0006950">
    <property type="term" value="P:response to stress"/>
    <property type="evidence" value="ECO:0007669"/>
    <property type="project" value="TreeGrafter"/>
</dbReference>
<organism evidence="2 3">
    <name type="scientific">Variibacter gotjawalensis</name>
    <dbReference type="NCBI Taxonomy" id="1333996"/>
    <lineage>
        <taxon>Bacteria</taxon>
        <taxon>Pseudomonadati</taxon>
        <taxon>Pseudomonadota</taxon>
        <taxon>Alphaproteobacteria</taxon>
        <taxon>Hyphomicrobiales</taxon>
        <taxon>Nitrobacteraceae</taxon>
        <taxon>Variibacter</taxon>
    </lineage>
</organism>
<keyword evidence="3" id="KW-1185">Reference proteome</keyword>
<dbReference type="AlphaFoldDB" id="A0A0S3PY08"/>
<accession>A0A0S3PY08</accession>
<dbReference type="PROSITE" id="PS50995">
    <property type="entry name" value="HTH_MARR_2"/>
    <property type="match status" value="1"/>
</dbReference>
<dbReference type="PANTHER" id="PTHR33164">
    <property type="entry name" value="TRANSCRIPTIONAL REGULATOR, MARR FAMILY"/>
    <property type="match status" value="1"/>
</dbReference>
<dbReference type="PANTHER" id="PTHR33164:SF43">
    <property type="entry name" value="HTH-TYPE TRANSCRIPTIONAL REPRESSOR YETL"/>
    <property type="match status" value="1"/>
</dbReference>
<feature type="domain" description="HTH marR-type" evidence="1">
    <location>
        <begin position="5"/>
        <end position="135"/>
    </location>
</feature>
<dbReference type="InterPro" id="IPR036388">
    <property type="entry name" value="WH-like_DNA-bd_sf"/>
</dbReference>
<dbReference type="InterPro" id="IPR039422">
    <property type="entry name" value="MarR/SlyA-like"/>
</dbReference>
<evidence type="ECO:0000259" key="1">
    <source>
        <dbReference type="PROSITE" id="PS50995"/>
    </source>
</evidence>
<sequence length="143" mass="15863">MSRQWTSVGYDLKRAQHLLRLRMDDALAAHDLNAPQYSVLEAIQNNPGATNADLAREALVTAQTMGGIVQALELANCVERVPGEARRISNRLTRTGADILRRARRDVQKLERDMVDGIDKSKLESFSKTLSAMTDKLRASESA</sequence>
<dbReference type="OrthoDB" id="511972at2"/>
<name>A0A0S3PY08_9BRAD</name>
<gene>
    <name evidence="2" type="ORF">GJW-30_1_03390</name>
</gene>
<dbReference type="Proteomes" id="UP000236884">
    <property type="component" value="Chromosome"/>
</dbReference>
<dbReference type="GO" id="GO:0003700">
    <property type="term" value="F:DNA-binding transcription factor activity"/>
    <property type="evidence" value="ECO:0007669"/>
    <property type="project" value="InterPro"/>
</dbReference>
<dbReference type="InterPro" id="IPR036390">
    <property type="entry name" value="WH_DNA-bd_sf"/>
</dbReference>
<reference evidence="2 3" key="1">
    <citation type="submission" date="2015-08" db="EMBL/GenBank/DDBJ databases">
        <title>Investigation of the bacterial diversity of lava forest soil.</title>
        <authorList>
            <person name="Lee J.S."/>
        </authorList>
    </citation>
    <scope>NUCLEOTIDE SEQUENCE [LARGE SCALE GENOMIC DNA]</scope>
    <source>
        <strain evidence="2 3">GJW-30</strain>
    </source>
</reference>
<proteinExistence type="predicted"/>
<dbReference type="SMART" id="SM00347">
    <property type="entry name" value="HTH_MARR"/>
    <property type="match status" value="1"/>
</dbReference>
<dbReference type="Pfam" id="PF12802">
    <property type="entry name" value="MarR_2"/>
    <property type="match status" value="1"/>
</dbReference>
<protein>
    <submittedName>
        <fullName evidence="2">MarR family protein</fullName>
    </submittedName>
</protein>
<dbReference type="Gene3D" id="1.10.10.10">
    <property type="entry name" value="Winged helix-like DNA-binding domain superfamily/Winged helix DNA-binding domain"/>
    <property type="match status" value="1"/>
</dbReference>
<evidence type="ECO:0000313" key="3">
    <source>
        <dbReference type="Proteomes" id="UP000236884"/>
    </source>
</evidence>
<evidence type="ECO:0000313" key="2">
    <source>
        <dbReference type="EMBL" id="BAT60840.1"/>
    </source>
</evidence>
<dbReference type="SUPFAM" id="SSF46785">
    <property type="entry name" value="Winged helix' DNA-binding domain"/>
    <property type="match status" value="1"/>
</dbReference>
<dbReference type="KEGG" id="vgo:GJW-30_1_03390"/>